<keyword evidence="4 9" id="KW-0418">Kinase</keyword>
<dbReference type="GeneID" id="42856073"/>
<dbReference type="InterPro" id="IPR011611">
    <property type="entry name" value="PfkB_dom"/>
</dbReference>
<sequence>MKILNFGSLNLDKVYKVAHFVREGETISAQEQNQFLGGKGLNQSVALARAGIFVEHAGAVGRETTEFHALLKAEGAGTTYLRVLETVSGHAVIQSCAGQNCIIVYGGANRMTRPQDVDAFLKDYGPGDLLLLQNETSCVRYAMEQAREKGMTVAFNPSPIDGSLTQDVLALADVLFVNETEGGLLSGTPANENEAVLTALAERFPHVAVVLTVGGEGALYRKGGVLLRQRAYPVKVVDTTAAGDTFTGYFLAGMIRGFDPGKCLRCASMAAALAVSREGASASIPTWREVLDFSAAQGEPLESLRGTGAAAL</sequence>
<dbReference type="RefSeq" id="WP_050004816.1">
    <property type="nucleotide sequence ID" value="NZ_CAUBPW010000012.1"/>
</dbReference>
<comment type="caution">
    <text evidence="9">Lacks conserved residue(s) required for the propagation of feature annotation.</text>
</comment>
<dbReference type="Pfam" id="PF00294">
    <property type="entry name" value="PfkB"/>
    <property type="match status" value="1"/>
</dbReference>
<feature type="binding site" evidence="9">
    <location>
        <begin position="243"/>
        <end position="244"/>
    </location>
    <ligand>
        <name>ATP</name>
        <dbReference type="ChEBI" id="CHEBI:30616"/>
    </ligand>
</feature>
<feature type="binding site" evidence="9">
    <location>
        <position position="274"/>
    </location>
    <ligand>
        <name>K(+)</name>
        <dbReference type="ChEBI" id="CHEBI:29103"/>
    </ligand>
</feature>
<dbReference type="GO" id="GO:0005524">
    <property type="term" value="F:ATP binding"/>
    <property type="evidence" value="ECO:0007669"/>
    <property type="project" value="UniProtKB-UniRule"/>
</dbReference>
<keyword evidence="3 9" id="KW-0547">Nucleotide-binding</keyword>
<dbReference type="Gene3D" id="3.40.1190.20">
    <property type="match status" value="1"/>
</dbReference>
<feature type="binding site" evidence="9">
    <location>
        <position position="277"/>
    </location>
    <ligand>
        <name>K(+)</name>
        <dbReference type="ChEBI" id="CHEBI:29103"/>
    </ligand>
</feature>
<dbReference type="EC" id="2.7.1.15" evidence="9"/>
<proteinExistence type="inferred from homology"/>
<evidence type="ECO:0000256" key="9">
    <source>
        <dbReference type="HAMAP-Rule" id="MF_01987"/>
    </source>
</evidence>
<dbReference type="CDD" id="cd01174">
    <property type="entry name" value="ribokinase"/>
    <property type="match status" value="1"/>
</dbReference>
<comment type="activity regulation">
    <text evidence="9">Activated by a monovalent cation that binds near, but not in, the active site. The most likely occupant of the site in vivo is potassium. Ion binding induces a conformational change that may alter substrate affinity.</text>
</comment>
<dbReference type="AlphaFoldDB" id="A0A0D8J174"/>
<feature type="binding site" evidence="9">
    <location>
        <begin position="38"/>
        <end position="42"/>
    </location>
    <ligand>
        <name>substrate</name>
    </ligand>
</feature>
<comment type="similarity">
    <text evidence="9">Belongs to the carbohydrate kinase PfkB family. Ribokinase subfamily.</text>
</comment>
<comment type="subunit">
    <text evidence="9">Homodimer.</text>
</comment>
<feature type="binding site" evidence="9">
    <location>
        <begin position="10"/>
        <end position="12"/>
    </location>
    <ligand>
        <name>substrate</name>
    </ligand>
</feature>
<comment type="pathway">
    <text evidence="9">Carbohydrate metabolism; D-ribose degradation; D-ribose 5-phosphate from beta-D-ribopyranose: step 2/2.</text>
</comment>
<feature type="binding site" evidence="9">
    <location>
        <position position="240"/>
    </location>
    <ligand>
        <name>K(+)</name>
        <dbReference type="ChEBI" id="CHEBI:29103"/>
    </ligand>
</feature>
<evidence type="ECO:0000256" key="4">
    <source>
        <dbReference type="ARBA" id="ARBA00022777"/>
    </source>
</evidence>
<keyword evidence="9" id="KW-0963">Cytoplasm</keyword>
<feature type="binding site" evidence="9">
    <location>
        <position position="135"/>
    </location>
    <ligand>
        <name>substrate</name>
    </ligand>
</feature>
<dbReference type="GO" id="GO:0004747">
    <property type="term" value="F:ribokinase activity"/>
    <property type="evidence" value="ECO:0007669"/>
    <property type="project" value="UniProtKB-UniRule"/>
</dbReference>
<feature type="domain" description="Carbohydrate kinase PfkB" evidence="10">
    <location>
        <begin position="3"/>
        <end position="286"/>
    </location>
</feature>
<dbReference type="InterPro" id="IPR011877">
    <property type="entry name" value="Ribokinase"/>
</dbReference>
<evidence type="ECO:0000256" key="5">
    <source>
        <dbReference type="ARBA" id="ARBA00022840"/>
    </source>
</evidence>
<feature type="binding site" evidence="9">
    <location>
        <position position="283"/>
    </location>
    <ligand>
        <name>K(+)</name>
        <dbReference type="ChEBI" id="CHEBI:29103"/>
    </ligand>
</feature>
<dbReference type="UniPathway" id="UPA00916">
    <property type="reaction ID" value="UER00889"/>
</dbReference>
<comment type="subcellular location">
    <subcellularLocation>
        <location evidence="9">Cytoplasm</location>
    </subcellularLocation>
</comment>
<comment type="caution">
    <text evidence="11">The sequence shown here is derived from an EMBL/GenBank/DDBJ whole genome shotgun (WGS) entry which is preliminary data.</text>
</comment>
<evidence type="ECO:0000259" key="10">
    <source>
        <dbReference type="Pfam" id="PF00294"/>
    </source>
</evidence>
<keyword evidence="2 9" id="KW-0479">Metal-binding</keyword>
<dbReference type="GO" id="GO:0046872">
    <property type="term" value="F:metal ion binding"/>
    <property type="evidence" value="ECO:0007669"/>
    <property type="project" value="UniProtKB-KW"/>
</dbReference>
<name>A0A0D8J174_9FIRM</name>
<feature type="active site" description="Proton acceptor" evidence="9">
    <location>
        <position position="244"/>
    </location>
</feature>
<feature type="binding site" evidence="9">
    <location>
        <begin position="212"/>
        <end position="217"/>
    </location>
    <ligand>
        <name>ATP</name>
        <dbReference type="ChEBI" id="CHEBI:30616"/>
    </ligand>
</feature>
<comment type="cofactor">
    <cofactor evidence="9">
        <name>Mg(2+)</name>
        <dbReference type="ChEBI" id="CHEBI:18420"/>
    </cofactor>
    <text evidence="9">Requires a divalent cation, most likely magnesium in vivo, as an electrophilic catalyst to aid phosphoryl group transfer. It is the chelate of the metal and the nucleotide that is the actual substrate.</text>
</comment>
<evidence type="ECO:0000256" key="7">
    <source>
        <dbReference type="ARBA" id="ARBA00022958"/>
    </source>
</evidence>
<keyword evidence="8 9" id="KW-0119">Carbohydrate metabolism</keyword>
<keyword evidence="12" id="KW-1185">Reference proteome</keyword>
<dbReference type="PATRIC" id="fig|1550024.3.peg.1229"/>
<evidence type="ECO:0000256" key="2">
    <source>
        <dbReference type="ARBA" id="ARBA00022723"/>
    </source>
</evidence>
<dbReference type="InterPro" id="IPR029056">
    <property type="entry name" value="Ribokinase-like"/>
</dbReference>
<dbReference type="PANTHER" id="PTHR10584:SF166">
    <property type="entry name" value="RIBOKINASE"/>
    <property type="match status" value="1"/>
</dbReference>
<reference evidence="11" key="1">
    <citation type="submission" date="2015-02" db="EMBL/GenBank/DDBJ databases">
        <title>A novel member of the family Ruminococcaceae isolated from human feces.</title>
        <authorList>
            <person name="Shkoporov A.N."/>
            <person name="Chaplin A.V."/>
            <person name="Motuzova O.V."/>
            <person name="Kafarskaia L.I."/>
            <person name="Khokhlova E.V."/>
            <person name="Efimov B.A."/>
        </authorList>
    </citation>
    <scope>NUCLEOTIDE SEQUENCE [LARGE SCALE GENOMIC DNA]</scope>
    <source>
        <strain evidence="11">585-1</strain>
    </source>
</reference>
<feature type="binding site" evidence="9">
    <location>
        <position position="178"/>
    </location>
    <ligand>
        <name>ATP</name>
        <dbReference type="ChEBI" id="CHEBI:30616"/>
    </ligand>
</feature>
<keyword evidence="7 9" id="KW-0630">Potassium</keyword>
<keyword evidence="1 9" id="KW-0808">Transferase</keyword>
<dbReference type="InterPro" id="IPR002139">
    <property type="entry name" value="Ribo/fructo_kinase"/>
</dbReference>
<comment type="function">
    <text evidence="9">Catalyzes the phosphorylation of ribose at O-5 in a reaction requiring ATP and magnesium. The resulting D-ribose-5-phosphate can then be used either for sythesis of nucleotides, histidine, and tryptophan, or as a component of the pentose phosphate pathway.</text>
</comment>
<protein>
    <recommendedName>
        <fullName evidence="9">Ribokinase</fullName>
        <shortName evidence="9">RK</shortName>
        <ecNumber evidence="9">2.7.1.15</ecNumber>
    </recommendedName>
</protein>
<feature type="binding site" evidence="9">
    <location>
        <position position="238"/>
    </location>
    <ligand>
        <name>K(+)</name>
        <dbReference type="ChEBI" id="CHEBI:29103"/>
    </ligand>
</feature>
<dbReference type="PANTHER" id="PTHR10584">
    <property type="entry name" value="SUGAR KINASE"/>
    <property type="match status" value="1"/>
</dbReference>
<gene>
    <name evidence="9" type="primary">rbsK</name>
    <name evidence="11" type="ORF">TQ39_05475</name>
</gene>
<dbReference type="Proteomes" id="UP000032483">
    <property type="component" value="Unassembled WGS sequence"/>
</dbReference>
<dbReference type="GO" id="GO:0019303">
    <property type="term" value="P:D-ribose catabolic process"/>
    <property type="evidence" value="ECO:0007669"/>
    <property type="project" value="UniProtKB-UniRule"/>
</dbReference>
<evidence type="ECO:0000256" key="6">
    <source>
        <dbReference type="ARBA" id="ARBA00022842"/>
    </source>
</evidence>
<dbReference type="PRINTS" id="PR00990">
    <property type="entry name" value="RIBOKINASE"/>
</dbReference>
<feature type="binding site" evidence="9">
    <location>
        <position position="244"/>
    </location>
    <ligand>
        <name>substrate</name>
    </ligand>
</feature>
<evidence type="ECO:0000313" key="12">
    <source>
        <dbReference type="Proteomes" id="UP000032483"/>
    </source>
</evidence>
<keyword evidence="5 9" id="KW-0067">ATP-binding</keyword>
<dbReference type="GO" id="GO:0005737">
    <property type="term" value="C:cytoplasm"/>
    <property type="evidence" value="ECO:0007669"/>
    <property type="project" value="UniProtKB-SubCell"/>
</dbReference>
<accession>A0A0D8J174</accession>
<dbReference type="SUPFAM" id="SSF53613">
    <property type="entry name" value="Ribokinase-like"/>
    <property type="match status" value="1"/>
</dbReference>
<evidence type="ECO:0000256" key="3">
    <source>
        <dbReference type="ARBA" id="ARBA00022741"/>
    </source>
</evidence>
<evidence type="ECO:0000256" key="8">
    <source>
        <dbReference type="ARBA" id="ARBA00023277"/>
    </source>
</evidence>
<organism evidence="11 12">
    <name type="scientific">Ruthenibacterium lactatiformans</name>
    <dbReference type="NCBI Taxonomy" id="1550024"/>
    <lineage>
        <taxon>Bacteria</taxon>
        <taxon>Bacillati</taxon>
        <taxon>Bacillota</taxon>
        <taxon>Clostridia</taxon>
        <taxon>Eubacteriales</taxon>
        <taxon>Oscillospiraceae</taxon>
        <taxon>Ruthenibacterium</taxon>
    </lineage>
</organism>
<evidence type="ECO:0000313" key="11">
    <source>
        <dbReference type="EMBL" id="KJF40667.1"/>
    </source>
</evidence>
<comment type="catalytic activity">
    <reaction evidence="9">
        <text>D-ribose + ATP = D-ribose 5-phosphate + ADP + H(+)</text>
        <dbReference type="Rhea" id="RHEA:13697"/>
        <dbReference type="ChEBI" id="CHEBI:15378"/>
        <dbReference type="ChEBI" id="CHEBI:30616"/>
        <dbReference type="ChEBI" id="CHEBI:47013"/>
        <dbReference type="ChEBI" id="CHEBI:78346"/>
        <dbReference type="ChEBI" id="CHEBI:456216"/>
        <dbReference type="EC" id="2.7.1.15"/>
    </reaction>
</comment>
<dbReference type="HAMAP" id="MF_01987">
    <property type="entry name" value="Ribokinase"/>
    <property type="match status" value="1"/>
</dbReference>
<feature type="binding site" evidence="9">
    <location>
        <position position="279"/>
    </location>
    <ligand>
        <name>K(+)</name>
        <dbReference type="ChEBI" id="CHEBI:29103"/>
    </ligand>
</feature>
<keyword evidence="6 9" id="KW-0460">Magnesium</keyword>
<evidence type="ECO:0000256" key="1">
    <source>
        <dbReference type="ARBA" id="ARBA00022679"/>
    </source>
</evidence>
<dbReference type="EMBL" id="JXXK01000005">
    <property type="protein sequence ID" value="KJF40667.1"/>
    <property type="molecule type" value="Genomic_DNA"/>
</dbReference>